<organism evidence="5 6">
    <name type="scientific">Pseudohalioglobus sediminis</name>
    <dbReference type="NCBI Taxonomy" id="2606449"/>
    <lineage>
        <taxon>Bacteria</taxon>
        <taxon>Pseudomonadati</taxon>
        <taxon>Pseudomonadota</taxon>
        <taxon>Gammaproteobacteria</taxon>
        <taxon>Cellvibrionales</taxon>
        <taxon>Halieaceae</taxon>
        <taxon>Pseudohalioglobus</taxon>
    </lineage>
</organism>
<dbReference type="SUPFAM" id="SSF48264">
    <property type="entry name" value="Cytochrome P450"/>
    <property type="match status" value="1"/>
</dbReference>
<dbReference type="PROSITE" id="PS00086">
    <property type="entry name" value="CYTOCHROME_P450"/>
    <property type="match status" value="1"/>
</dbReference>
<dbReference type="InterPro" id="IPR036396">
    <property type="entry name" value="Cyt_P450_sf"/>
</dbReference>
<dbReference type="AlphaFoldDB" id="A0A5B0X056"/>
<comment type="caution">
    <text evidence="5">The sequence shown here is derived from an EMBL/GenBank/DDBJ whole genome shotgun (WGS) entry which is preliminary data.</text>
</comment>
<evidence type="ECO:0000256" key="4">
    <source>
        <dbReference type="SAM" id="MobiDB-lite"/>
    </source>
</evidence>
<evidence type="ECO:0000256" key="3">
    <source>
        <dbReference type="RuleBase" id="RU000461"/>
    </source>
</evidence>
<accession>A0A5B0X056</accession>
<reference evidence="5 6" key="1">
    <citation type="submission" date="2019-09" db="EMBL/GenBank/DDBJ databases">
        <authorList>
            <person name="Chen X.-Y."/>
        </authorList>
    </citation>
    <scope>NUCLEOTIDE SEQUENCE [LARGE SCALE GENOMIC DNA]</scope>
    <source>
        <strain evidence="5 6">NY5</strain>
    </source>
</reference>
<keyword evidence="3" id="KW-0560">Oxidoreductase</keyword>
<feature type="region of interest" description="Disordered" evidence="4">
    <location>
        <begin position="1"/>
        <end position="25"/>
    </location>
</feature>
<dbReference type="CDD" id="cd11033">
    <property type="entry name" value="CYP142-like"/>
    <property type="match status" value="1"/>
</dbReference>
<dbReference type="GO" id="GO:0020037">
    <property type="term" value="F:heme binding"/>
    <property type="evidence" value="ECO:0007669"/>
    <property type="project" value="InterPro"/>
</dbReference>
<dbReference type="InterPro" id="IPR002397">
    <property type="entry name" value="Cyt_P450_B"/>
</dbReference>
<proteinExistence type="inferred from homology"/>
<keyword evidence="3" id="KW-0503">Monooxygenase</keyword>
<dbReference type="Proteomes" id="UP000323708">
    <property type="component" value="Unassembled WGS sequence"/>
</dbReference>
<dbReference type="EMBL" id="VTUX01000004">
    <property type="protein sequence ID" value="KAA1191978.1"/>
    <property type="molecule type" value="Genomic_DNA"/>
</dbReference>
<evidence type="ECO:0000313" key="5">
    <source>
        <dbReference type="EMBL" id="KAA1191978.1"/>
    </source>
</evidence>
<dbReference type="PANTHER" id="PTHR46696">
    <property type="entry name" value="P450, PUTATIVE (EUROFUNG)-RELATED"/>
    <property type="match status" value="1"/>
</dbReference>
<dbReference type="GO" id="GO:0005506">
    <property type="term" value="F:iron ion binding"/>
    <property type="evidence" value="ECO:0007669"/>
    <property type="project" value="InterPro"/>
</dbReference>
<dbReference type="RefSeq" id="WP_149611414.1">
    <property type="nucleotide sequence ID" value="NZ_VTUX01000004.1"/>
</dbReference>
<evidence type="ECO:0000313" key="6">
    <source>
        <dbReference type="Proteomes" id="UP000323708"/>
    </source>
</evidence>
<dbReference type="GO" id="GO:0004497">
    <property type="term" value="F:monooxygenase activity"/>
    <property type="evidence" value="ECO:0007669"/>
    <property type="project" value="UniProtKB-KW"/>
</dbReference>
<sequence length="434" mass="49863">MENAPETNADQNPEEFYRSPTTTPEADPWALPLEDIDLATGAIFQAQKHHEYFKRLRQENPVHYHDKNPEIGPYWSLTRYEDIMAVDTDFERFSSEPSIALFDELLGEERAPMFIAMDPPRHDEQRGAVLPAVGPVRLKDLDQLIRKRTVEVLDELPTGTPFNWVEKVSIELTTRMLATLFDFPFEERRKLTFWSEIITTPPILMGLTIEDRLNHLGECLQTFTALFKERQFEGNESQDFISLLANNPATADLEGVELLGNLMLLIVGGNDTTRNSMSAGVLFMHENPAEFQKIKDDQSLIPSAVAEIIRYQTPLSYMRRTAKEDVEIRGKQIKKGDKIAMWYASGNRDESFFPDADKFIIDRPNVRRHMAFGFGIHRCMGNRVAEAQLRIVWEEILKRFERLEVVAEPERVEHSFVHGIKALQVIAHPKGNKP</sequence>
<comment type="cofactor">
    <cofactor evidence="1">
        <name>heme</name>
        <dbReference type="ChEBI" id="CHEBI:30413"/>
    </cofactor>
</comment>
<protein>
    <submittedName>
        <fullName evidence="5">Cytochrome P450</fullName>
    </submittedName>
</protein>
<keyword evidence="6" id="KW-1185">Reference proteome</keyword>
<dbReference type="InterPro" id="IPR017972">
    <property type="entry name" value="Cyt_P450_CS"/>
</dbReference>
<gene>
    <name evidence="5" type="ORF">F0M18_10680</name>
</gene>
<evidence type="ECO:0000256" key="2">
    <source>
        <dbReference type="ARBA" id="ARBA00010617"/>
    </source>
</evidence>
<keyword evidence="3" id="KW-0479">Metal-binding</keyword>
<feature type="compositionally biased region" description="Polar residues" evidence="4">
    <location>
        <begin position="1"/>
        <end position="11"/>
    </location>
</feature>
<keyword evidence="3" id="KW-0408">Iron</keyword>
<evidence type="ECO:0000256" key="1">
    <source>
        <dbReference type="ARBA" id="ARBA00001971"/>
    </source>
</evidence>
<dbReference type="Pfam" id="PF00067">
    <property type="entry name" value="p450"/>
    <property type="match status" value="1"/>
</dbReference>
<dbReference type="GO" id="GO:0016705">
    <property type="term" value="F:oxidoreductase activity, acting on paired donors, with incorporation or reduction of molecular oxygen"/>
    <property type="evidence" value="ECO:0007669"/>
    <property type="project" value="InterPro"/>
</dbReference>
<name>A0A5B0X056_9GAMM</name>
<keyword evidence="3" id="KW-0349">Heme</keyword>
<dbReference type="PRINTS" id="PR00359">
    <property type="entry name" value="BP450"/>
</dbReference>
<comment type="similarity">
    <text evidence="2 3">Belongs to the cytochrome P450 family.</text>
</comment>
<dbReference type="InterPro" id="IPR001128">
    <property type="entry name" value="Cyt_P450"/>
</dbReference>
<dbReference type="Gene3D" id="1.10.630.10">
    <property type="entry name" value="Cytochrome P450"/>
    <property type="match status" value="1"/>
</dbReference>
<dbReference type="PANTHER" id="PTHR46696:SF1">
    <property type="entry name" value="CYTOCHROME P450 YJIB-RELATED"/>
    <property type="match status" value="1"/>
</dbReference>